<dbReference type="Proteomes" id="UP000789405">
    <property type="component" value="Unassembled WGS sequence"/>
</dbReference>
<reference evidence="1" key="1">
    <citation type="submission" date="2021-06" db="EMBL/GenBank/DDBJ databases">
        <authorList>
            <person name="Kallberg Y."/>
            <person name="Tangrot J."/>
            <person name="Rosling A."/>
        </authorList>
    </citation>
    <scope>NUCLEOTIDE SEQUENCE</scope>
    <source>
        <strain evidence="1">MA453B</strain>
    </source>
</reference>
<comment type="caution">
    <text evidence="1">The sequence shown here is derived from an EMBL/GenBank/DDBJ whole genome shotgun (WGS) entry which is preliminary data.</text>
</comment>
<dbReference type="EMBL" id="CAJVPY010023751">
    <property type="protein sequence ID" value="CAG8785546.1"/>
    <property type="molecule type" value="Genomic_DNA"/>
</dbReference>
<keyword evidence="2" id="KW-1185">Reference proteome</keyword>
<organism evidence="1 2">
    <name type="scientific">Dentiscutata erythropus</name>
    <dbReference type="NCBI Taxonomy" id="1348616"/>
    <lineage>
        <taxon>Eukaryota</taxon>
        <taxon>Fungi</taxon>
        <taxon>Fungi incertae sedis</taxon>
        <taxon>Mucoromycota</taxon>
        <taxon>Glomeromycotina</taxon>
        <taxon>Glomeromycetes</taxon>
        <taxon>Diversisporales</taxon>
        <taxon>Gigasporaceae</taxon>
        <taxon>Dentiscutata</taxon>
    </lineage>
</organism>
<evidence type="ECO:0000313" key="1">
    <source>
        <dbReference type="EMBL" id="CAG8785546.1"/>
    </source>
</evidence>
<name>A0A9N9JMC6_9GLOM</name>
<accession>A0A9N9JMC6</accession>
<feature type="non-terminal residue" evidence="1">
    <location>
        <position position="63"/>
    </location>
</feature>
<sequence length="63" mass="7325">HLSQTRIIEIQTTTREHSMKNVDDTQNIITIMHDQITKIHKLLKEVGKEDNIKKIEVYGVVIS</sequence>
<feature type="non-terminal residue" evidence="1">
    <location>
        <position position="1"/>
    </location>
</feature>
<dbReference type="AlphaFoldDB" id="A0A9N9JMC6"/>
<evidence type="ECO:0000313" key="2">
    <source>
        <dbReference type="Proteomes" id="UP000789405"/>
    </source>
</evidence>
<gene>
    <name evidence="1" type="ORF">DERYTH_LOCUS20326</name>
</gene>
<protein>
    <submittedName>
        <fullName evidence="1">9269_t:CDS:1</fullName>
    </submittedName>
</protein>
<proteinExistence type="predicted"/>
<dbReference type="OrthoDB" id="2423758at2759"/>